<evidence type="ECO:0000313" key="1">
    <source>
        <dbReference type="EMBL" id="CAE8611831.1"/>
    </source>
</evidence>
<reference evidence="1" key="1">
    <citation type="submission" date="2021-02" db="EMBL/GenBank/DDBJ databases">
        <authorList>
            <person name="Dougan E. K."/>
            <person name="Rhodes N."/>
            <person name="Thang M."/>
            <person name="Chan C."/>
        </authorList>
    </citation>
    <scope>NUCLEOTIDE SEQUENCE</scope>
</reference>
<dbReference type="EMBL" id="CAJNNV010025052">
    <property type="protein sequence ID" value="CAE8611831.1"/>
    <property type="molecule type" value="Genomic_DNA"/>
</dbReference>
<name>A0A813FIR0_POLGL</name>
<dbReference type="AlphaFoldDB" id="A0A813FIR0"/>
<evidence type="ECO:0000313" key="2">
    <source>
        <dbReference type="EMBL" id="CAE8685967.1"/>
    </source>
</evidence>
<dbReference type="Proteomes" id="UP000654075">
    <property type="component" value="Unassembled WGS sequence"/>
</dbReference>
<keyword evidence="3" id="KW-1185">Reference proteome</keyword>
<proteinExistence type="predicted"/>
<gene>
    <name evidence="1" type="ORF">PGLA1383_LOCUS29633</name>
    <name evidence="2" type="ORF">PGLA2088_LOCUS24745</name>
</gene>
<sequence>MLVKFCTGSSLDLRKGKVKNVNYLYFDQLQTARTAACDAAVAAAYAVAERPNKRQRKSRLSDREIAPSAVEVLVPEVNRGGTHLPAVAMKMLFGIKSSVMRVELSPENLEHIRQGILASQDDEVPGRHWQKTRETQAAAAANPEALQSEEAVVSDDGADAAVLADEVPDHQDDGAGIERFMALRS</sequence>
<dbReference type="EMBL" id="CAJNNW010026511">
    <property type="protein sequence ID" value="CAE8685967.1"/>
    <property type="molecule type" value="Genomic_DNA"/>
</dbReference>
<comment type="caution">
    <text evidence="1">The sequence shown here is derived from an EMBL/GenBank/DDBJ whole genome shotgun (WGS) entry which is preliminary data.</text>
</comment>
<dbReference type="Proteomes" id="UP000626109">
    <property type="component" value="Unassembled WGS sequence"/>
</dbReference>
<evidence type="ECO:0000313" key="3">
    <source>
        <dbReference type="Proteomes" id="UP000654075"/>
    </source>
</evidence>
<protein>
    <submittedName>
        <fullName evidence="1">Uncharacterized protein</fullName>
    </submittedName>
</protein>
<accession>A0A813FIR0</accession>
<organism evidence="1 3">
    <name type="scientific">Polarella glacialis</name>
    <name type="common">Dinoflagellate</name>
    <dbReference type="NCBI Taxonomy" id="89957"/>
    <lineage>
        <taxon>Eukaryota</taxon>
        <taxon>Sar</taxon>
        <taxon>Alveolata</taxon>
        <taxon>Dinophyceae</taxon>
        <taxon>Suessiales</taxon>
        <taxon>Suessiaceae</taxon>
        <taxon>Polarella</taxon>
    </lineage>
</organism>